<feature type="compositionally biased region" description="Low complexity" evidence="1">
    <location>
        <begin position="435"/>
        <end position="445"/>
    </location>
</feature>
<feature type="compositionally biased region" description="Polar residues" evidence="1">
    <location>
        <begin position="392"/>
        <end position="404"/>
    </location>
</feature>
<dbReference type="GeneID" id="70242209"/>
<organism evidence="2 3">
    <name type="scientific">Talaromyces proteolyticus</name>
    <dbReference type="NCBI Taxonomy" id="1131652"/>
    <lineage>
        <taxon>Eukaryota</taxon>
        <taxon>Fungi</taxon>
        <taxon>Dikarya</taxon>
        <taxon>Ascomycota</taxon>
        <taxon>Pezizomycotina</taxon>
        <taxon>Eurotiomycetes</taxon>
        <taxon>Eurotiomycetidae</taxon>
        <taxon>Eurotiales</taxon>
        <taxon>Trichocomaceae</taxon>
        <taxon>Talaromyces</taxon>
        <taxon>Talaromyces sect. Bacilispori</taxon>
    </lineage>
</organism>
<feature type="region of interest" description="Disordered" evidence="1">
    <location>
        <begin position="386"/>
        <end position="467"/>
    </location>
</feature>
<reference evidence="2" key="1">
    <citation type="submission" date="2021-12" db="EMBL/GenBank/DDBJ databases">
        <title>Convergent genome expansion in fungi linked to evolution of root-endophyte symbiosis.</title>
        <authorList>
            <consortium name="DOE Joint Genome Institute"/>
            <person name="Ke Y.-H."/>
            <person name="Bonito G."/>
            <person name="Liao H.-L."/>
            <person name="Looney B."/>
            <person name="Rojas-Flechas A."/>
            <person name="Nash J."/>
            <person name="Hameed K."/>
            <person name="Schadt C."/>
            <person name="Martin F."/>
            <person name="Crous P.W."/>
            <person name="Miettinen O."/>
            <person name="Magnuson J.K."/>
            <person name="Labbe J."/>
            <person name="Jacobson D."/>
            <person name="Doktycz M.J."/>
            <person name="Veneault-Fourrey C."/>
            <person name="Kuo A."/>
            <person name="Mondo S."/>
            <person name="Calhoun S."/>
            <person name="Riley R."/>
            <person name="Ohm R."/>
            <person name="LaButti K."/>
            <person name="Andreopoulos B."/>
            <person name="Pangilinan J."/>
            <person name="Nolan M."/>
            <person name="Tritt A."/>
            <person name="Clum A."/>
            <person name="Lipzen A."/>
            <person name="Daum C."/>
            <person name="Barry K."/>
            <person name="Grigoriev I.V."/>
            <person name="Vilgalys R."/>
        </authorList>
    </citation>
    <scope>NUCLEOTIDE SEQUENCE</scope>
    <source>
        <strain evidence="2">PMI_201</strain>
    </source>
</reference>
<evidence type="ECO:0000313" key="2">
    <source>
        <dbReference type="EMBL" id="KAH8692424.1"/>
    </source>
</evidence>
<evidence type="ECO:0000313" key="3">
    <source>
        <dbReference type="Proteomes" id="UP001201262"/>
    </source>
</evidence>
<protein>
    <submittedName>
        <fullName evidence="2">Uncharacterized protein</fullName>
    </submittedName>
</protein>
<dbReference type="RefSeq" id="XP_046068421.1">
    <property type="nucleotide sequence ID" value="XM_046211922.1"/>
</dbReference>
<feature type="compositionally biased region" description="Basic and acidic residues" evidence="1">
    <location>
        <begin position="297"/>
        <end position="309"/>
    </location>
</feature>
<name>A0AAD4KJI8_9EURO</name>
<dbReference type="EMBL" id="JAJTJA010000011">
    <property type="protein sequence ID" value="KAH8692424.1"/>
    <property type="molecule type" value="Genomic_DNA"/>
</dbReference>
<feature type="region of interest" description="Disordered" evidence="1">
    <location>
        <begin position="284"/>
        <end position="355"/>
    </location>
</feature>
<sequence>MSPARVLETVGQNTELQTLVSALDALLVTTYQLSLREQDLRRKVQLAHDEYQKLADRVDGGFQKGEEQVLAQICPGDSQSWLKLDPSLKPLEVVDHLRDVGHIQHQLLDVVVAGVSRCRPGVATPNGTGSEIRSNPCIVAEKARRPSLIERDFTTTGVRGSLRCPFAKLVGNDQSVNGTQDGQSSTNKCEFDPIKADLAPELASSAGVSARSSAAARCPIRYMDDHSPEELAQYFENHKHEIPRSHAICVTRFQRNGATMRQMDAKYGSLVNMIQGLGAKHKALLPHPEHNGSSSTPEERVEKWAEDVSSKSPHPATLSTVEEDGAEESPTDRTSRFERPLREIRVGESPSRPWGIPVPVSHEPLSAMNSPVAPVQVSVLKDTPNLAADSEMPSSLQPQDSSPTPGRPRGKCPFDHKALMQSSPDTQPTPPVLNSSAPRAASSSANKDPLPQKQEKTSEGLNMPAAKPAQMVFNGPVFFGYSAEDAAALMQQLSAEAE</sequence>
<accession>A0AAD4KJI8</accession>
<comment type="caution">
    <text evidence="2">The sequence shown here is derived from an EMBL/GenBank/DDBJ whole genome shotgun (WGS) entry which is preliminary data.</text>
</comment>
<evidence type="ECO:0000256" key="1">
    <source>
        <dbReference type="SAM" id="MobiDB-lite"/>
    </source>
</evidence>
<proteinExistence type="predicted"/>
<keyword evidence="3" id="KW-1185">Reference proteome</keyword>
<dbReference type="AlphaFoldDB" id="A0AAD4KJI8"/>
<gene>
    <name evidence="2" type="ORF">BGW36DRAFT_303854</name>
</gene>
<feature type="compositionally biased region" description="Basic and acidic residues" evidence="1">
    <location>
        <begin position="330"/>
        <end position="346"/>
    </location>
</feature>
<dbReference type="Proteomes" id="UP001201262">
    <property type="component" value="Unassembled WGS sequence"/>
</dbReference>